<name>A0AA36HQ22_9DINO</name>
<feature type="repeat" description="PPR" evidence="2">
    <location>
        <begin position="14"/>
        <end position="48"/>
    </location>
</feature>
<dbReference type="InterPro" id="IPR002885">
    <property type="entry name" value="PPR_rpt"/>
</dbReference>
<dbReference type="Proteomes" id="UP001178507">
    <property type="component" value="Unassembled WGS sequence"/>
</dbReference>
<dbReference type="NCBIfam" id="TIGR00756">
    <property type="entry name" value="PPR"/>
    <property type="match status" value="4"/>
</dbReference>
<dbReference type="PANTHER" id="PTHR47942">
    <property type="entry name" value="TETRATRICOPEPTIDE REPEAT (TPR)-LIKE SUPERFAMILY PROTEIN-RELATED"/>
    <property type="match status" value="1"/>
</dbReference>
<dbReference type="Pfam" id="PF13041">
    <property type="entry name" value="PPR_2"/>
    <property type="match status" value="2"/>
</dbReference>
<gene>
    <name evidence="3" type="ORF">EVOR1521_LOCUS2525</name>
</gene>
<protein>
    <recommendedName>
        <fullName evidence="5">Pentatricopeptide repeat-containing protein</fullName>
    </recommendedName>
</protein>
<keyword evidence="1" id="KW-0677">Repeat</keyword>
<comment type="caution">
    <text evidence="3">The sequence shown here is derived from an EMBL/GenBank/DDBJ whole genome shotgun (WGS) entry which is preliminary data.</text>
</comment>
<evidence type="ECO:0000313" key="4">
    <source>
        <dbReference type="Proteomes" id="UP001178507"/>
    </source>
</evidence>
<evidence type="ECO:0000313" key="3">
    <source>
        <dbReference type="EMBL" id="CAJ1372444.1"/>
    </source>
</evidence>
<dbReference type="PROSITE" id="PS51375">
    <property type="entry name" value="PPR"/>
    <property type="match status" value="4"/>
</dbReference>
<reference evidence="3" key="1">
    <citation type="submission" date="2023-08" db="EMBL/GenBank/DDBJ databases">
        <authorList>
            <person name="Chen Y."/>
            <person name="Shah S."/>
            <person name="Dougan E. K."/>
            <person name="Thang M."/>
            <person name="Chan C."/>
        </authorList>
    </citation>
    <scope>NUCLEOTIDE SEQUENCE</scope>
</reference>
<feature type="repeat" description="PPR" evidence="2">
    <location>
        <begin position="83"/>
        <end position="117"/>
    </location>
</feature>
<dbReference type="Pfam" id="PF13812">
    <property type="entry name" value="PPR_3"/>
    <property type="match status" value="1"/>
</dbReference>
<accession>A0AA36HQ22</accession>
<evidence type="ECO:0000256" key="1">
    <source>
        <dbReference type="ARBA" id="ARBA00022737"/>
    </source>
</evidence>
<organism evidence="3 4">
    <name type="scientific">Effrenium voratum</name>
    <dbReference type="NCBI Taxonomy" id="2562239"/>
    <lineage>
        <taxon>Eukaryota</taxon>
        <taxon>Sar</taxon>
        <taxon>Alveolata</taxon>
        <taxon>Dinophyceae</taxon>
        <taxon>Suessiales</taxon>
        <taxon>Symbiodiniaceae</taxon>
        <taxon>Effrenium</taxon>
    </lineage>
</organism>
<dbReference type="PANTHER" id="PTHR47942:SF63">
    <property type="entry name" value="PENTATRICOPEPTIDE REPEAT-CONTAINING PROTEIN"/>
    <property type="match status" value="1"/>
</dbReference>
<dbReference type="InterPro" id="IPR011990">
    <property type="entry name" value="TPR-like_helical_dom_sf"/>
</dbReference>
<keyword evidence="4" id="KW-1185">Reference proteome</keyword>
<dbReference type="InterPro" id="IPR051222">
    <property type="entry name" value="PPR/CCM1_RNA-binding"/>
</dbReference>
<dbReference type="AlphaFoldDB" id="A0AA36HQ22"/>
<feature type="repeat" description="PPR" evidence="2">
    <location>
        <begin position="154"/>
        <end position="188"/>
    </location>
</feature>
<feature type="repeat" description="PPR" evidence="2">
    <location>
        <begin position="189"/>
        <end position="223"/>
    </location>
</feature>
<dbReference type="SUPFAM" id="SSF48452">
    <property type="entry name" value="TPR-like"/>
    <property type="match status" value="1"/>
</dbReference>
<dbReference type="Gene3D" id="1.25.40.10">
    <property type="entry name" value="Tetratricopeptide repeat domain"/>
    <property type="match status" value="2"/>
</dbReference>
<sequence length="270" mass="29916">VWLGHILAAGLQPDQVSYNTLMKAEIACGRLAGLQEHLSAMQLQGLKPTVLTYGTVVSAYADAGDVDAAQSWYDKALKEKKVNVNLLSSMMKAYVKVGNLKAAERCMQEAQEEGIEPNHVVYTSMINAYAQRGDVESAGAWFRLAKQQRQVRLNLWSYNAMIKACAKAGDSQRAQAWFDMALSDGQRPDVVTYTLMISAYAKVGRVGEARRWLERLENSGVQPNVVSYTEAIKAGAQSMTSKAPGLREYQLFSRMLEQGIWPTVARSREN</sequence>
<evidence type="ECO:0000256" key="2">
    <source>
        <dbReference type="PROSITE-ProRule" id="PRU00708"/>
    </source>
</evidence>
<dbReference type="EMBL" id="CAUJNA010000136">
    <property type="protein sequence ID" value="CAJ1372444.1"/>
    <property type="molecule type" value="Genomic_DNA"/>
</dbReference>
<feature type="non-terminal residue" evidence="3">
    <location>
        <position position="1"/>
    </location>
</feature>
<proteinExistence type="predicted"/>
<dbReference type="Pfam" id="PF01535">
    <property type="entry name" value="PPR"/>
    <property type="match status" value="1"/>
</dbReference>
<evidence type="ECO:0008006" key="5">
    <source>
        <dbReference type="Google" id="ProtNLM"/>
    </source>
</evidence>